<dbReference type="InterPro" id="IPR036249">
    <property type="entry name" value="Thioredoxin-like_sf"/>
</dbReference>
<accession>A0A3N2R938</accession>
<dbReference type="Proteomes" id="UP000268016">
    <property type="component" value="Unassembled WGS sequence"/>
</dbReference>
<dbReference type="EMBL" id="RDRB01000001">
    <property type="protein sequence ID" value="ROU03982.1"/>
    <property type="molecule type" value="Genomic_DNA"/>
</dbReference>
<evidence type="ECO:0000259" key="1">
    <source>
        <dbReference type="Pfam" id="PF01323"/>
    </source>
</evidence>
<dbReference type="CDD" id="cd03024">
    <property type="entry name" value="DsbA_FrnE"/>
    <property type="match status" value="1"/>
</dbReference>
<dbReference type="OrthoDB" id="9799122at2"/>
<dbReference type="Pfam" id="PF01323">
    <property type="entry name" value="DSBA"/>
    <property type="match status" value="1"/>
</dbReference>
<dbReference type="PANTHER" id="PTHR13887">
    <property type="entry name" value="GLUTATHIONE S-TRANSFERASE KAPPA"/>
    <property type="match status" value="1"/>
</dbReference>
<organism evidence="2 3">
    <name type="scientific">Histidinibacterium lentulum</name>
    <dbReference type="NCBI Taxonomy" id="2480588"/>
    <lineage>
        <taxon>Bacteria</taxon>
        <taxon>Pseudomonadati</taxon>
        <taxon>Pseudomonadota</taxon>
        <taxon>Alphaproteobacteria</taxon>
        <taxon>Rhodobacterales</taxon>
        <taxon>Paracoccaceae</taxon>
        <taxon>Histidinibacterium</taxon>
    </lineage>
</organism>
<protein>
    <submittedName>
        <fullName evidence="2">DsbA family oxidoreductase</fullName>
    </submittedName>
</protein>
<proteinExistence type="predicted"/>
<dbReference type="PANTHER" id="PTHR13887:SF41">
    <property type="entry name" value="THIOREDOXIN SUPERFAMILY PROTEIN"/>
    <property type="match status" value="1"/>
</dbReference>
<sequence length="213" mass="23246">MVRLDIISDPICPWCLIGKTQLDRALETAGNPFEIVWHPFQLNPDMPPGGMDRADYLRAKFGDPAGGDAYRAVRERAEAAGVVLDLDGITRVPNTVDAQRLIHWAGIEGCQSFVVQRLFEAYFRDGRDIGETDVLADVADGAGMDAAVVLRLLASDADREEIAEREARVREMGVTAVPTFIVGGRHAVPGAQPPELWRRVIAELMDGPDDSAP</sequence>
<keyword evidence="3" id="KW-1185">Reference proteome</keyword>
<gene>
    <name evidence="2" type="ORF">EAT49_00840</name>
</gene>
<name>A0A3N2R938_9RHOB</name>
<dbReference type="SUPFAM" id="SSF52833">
    <property type="entry name" value="Thioredoxin-like"/>
    <property type="match status" value="1"/>
</dbReference>
<dbReference type="GO" id="GO:0016491">
    <property type="term" value="F:oxidoreductase activity"/>
    <property type="evidence" value="ECO:0007669"/>
    <property type="project" value="InterPro"/>
</dbReference>
<evidence type="ECO:0000313" key="3">
    <source>
        <dbReference type="Proteomes" id="UP000268016"/>
    </source>
</evidence>
<evidence type="ECO:0000313" key="2">
    <source>
        <dbReference type="EMBL" id="ROU03982.1"/>
    </source>
</evidence>
<dbReference type="RefSeq" id="WP_123640338.1">
    <property type="nucleotide sequence ID" value="NZ_ML119081.1"/>
</dbReference>
<feature type="domain" description="DSBA-like thioredoxin" evidence="1">
    <location>
        <begin position="4"/>
        <end position="199"/>
    </location>
</feature>
<dbReference type="Gene3D" id="3.40.30.10">
    <property type="entry name" value="Glutaredoxin"/>
    <property type="match status" value="1"/>
</dbReference>
<comment type="caution">
    <text evidence="2">The sequence shown here is derived from an EMBL/GenBank/DDBJ whole genome shotgun (WGS) entry which is preliminary data.</text>
</comment>
<dbReference type="AlphaFoldDB" id="A0A3N2R938"/>
<dbReference type="InterPro" id="IPR001853">
    <property type="entry name" value="DSBA-like_thioredoxin_dom"/>
</dbReference>
<reference evidence="2 3" key="1">
    <citation type="submission" date="2018-10" db="EMBL/GenBank/DDBJ databases">
        <title>Histidinibacterium lentulum gen. nov., sp. nov., a marine bacterium from the culture broth of Picochlorum sp. 122.</title>
        <authorList>
            <person name="Wang G."/>
        </authorList>
    </citation>
    <scope>NUCLEOTIDE SEQUENCE [LARGE SCALE GENOMIC DNA]</scope>
    <source>
        <strain evidence="2 3">B17</strain>
    </source>
</reference>